<feature type="domain" description="ABC-type glycine betaine transport system substrate-binding" evidence="1">
    <location>
        <begin position="24"/>
        <end position="295"/>
    </location>
</feature>
<dbReference type="Proteomes" id="UP000779070">
    <property type="component" value="Unassembled WGS sequence"/>
</dbReference>
<organism evidence="2 3">
    <name type="scientific">Vibrio neptunius</name>
    <dbReference type="NCBI Taxonomy" id="170651"/>
    <lineage>
        <taxon>Bacteria</taxon>
        <taxon>Pseudomonadati</taxon>
        <taxon>Pseudomonadota</taxon>
        <taxon>Gammaproteobacteria</taxon>
        <taxon>Vibrionales</taxon>
        <taxon>Vibrionaceae</taxon>
        <taxon>Vibrio</taxon>
    </lineage>
</organism>
<name>A0ABS3A2E4_9VIBR</name>
<proteinExistence type="predicted"/>
<dbReference type="Pfam" id="PF04069">
    <property type="entry name" value="OpuAC"/>
    <property type="match status" value="1"/>
</dbReference>
<dbReference type="Gene3D" id="3.40.190.10">
    <property type="entry name" value="Periplasmic binding protein-like II"/>
    <property type="match status" value="1"/>
</dbReference>
<evidence type="ECO:0000259" key="1">
    <source>
        <dbReference type="Pfam" id="PF04069"/>
    </source>
</evidence>
<gene>
    <name evidence="2" type="ORF">JYA62_05250</name>
</gene>
<dbReference type="Gene3D" id="3.40.190.100">
    <property type="entry name" value="Glycine betaine-binding periplasmic protein, domain 2"/>
    <property type="match status" value="1"/>
</dbReference>
<dbReference type="CDD" id="cd13643">
    <property type="entry name" value="PBP2_BCP_2"/>
    <property type="match status" value="1"/>
</dbReference>
<dbReference type="RefSeq" id="WP_045977585.1">
    <property type="nucleotide sequence ID" value="NZ_CAWMDY010000070.1"/>
</dbReference>
<reference evidence="2 3" key="1">
    <citation type="submission" date="2021-02" db="EMBL/GenBank/DDBJ databases">
        <title>Draft Genome Sequences of 5 Vibrio neptunius Strains Isolated From of Bivalve Hatcheries.</title>
        <authorList>
            <person name="Galvis F."/>
            <person name="Barja J.L."/>
            <person name="Lemos M.L."/>
            <person name="Balado M."/>
        </authorList>
    </citation>
    <scope>NUCLEOTIDE SEQUENCE [LARGE SCALE GENOMIC DNA]</scope>
    <source>
        <strain evidence="2 3">PP-145.98</strain>
    </source>
</reference>
<dbReference type="GeneID" id="88758757"/>
<protein>
    <submittedName>
        <fullName evidence="2">ABC transporter substrate-binding protein</fullName>
    </submittedName>
</protein>
<dbReference type="InterPro" id="IPR007210">
    <property type="entry name" value="ABC_Gly_betaine_transp_sub-bd"/>
</dbReference>
<dbReference type="SUPFAM" id="SSF53850">
    <property type="entry name" value="Periplasmic binding protein-like II"/>
    <property type="match status" value="1"/>
</dbReference>
<evidence type="ECO:0000313" key="2">
    <source>
        <dbReference type="EMBL" id="MBN3577072.1"/>
    </source>
</evidence>
<evidence type="ECO:0000313" key="3">
    <source>
        <dbReference type="Proteomes" id="UP000779070"/>
    </source>
</evidence>
<keyword evidence="3" id="KW-1185">Reference proteome</keyword>
<accession>A0ABS3A2E4</accession>
<comment type="caution">
    <text evidence="2">The sequence shown here is derived from an EMBL/GenBank/DDBJ whole genome shotgun (WGS) entry which is preliminary data.</text>
</comment>
<sequence>MNTVRTLIACSLAGLSFSSHSSEPVRLLSLDWTSQQVLTKVLGDLLSQKGVPIEYVDANARAQWYKLSHDEADVQVEVWEGSMASKFYQLIDKGNIVDGGTHTATTREDWWYPDYVEQSCPGLPDWNALKSCHEQFAEGGKLGLYYTGPWEKPDAARIRALGLKFDVVTLKDGAEINAKIDEYIAAKKPLLIFNWSPNWVEAKYPGKFVEFPKYDEQCEQKASWGVNPNFKWDCGNPTGGWLKIAISNKLNQKSQCATDIINSFKLDNGQIALAAMLVDYQKMSVDDAAKSWLEQNQGQVDKWLTHNSCS</sequence>
<dbReference type="EMBL" id="JAFHLB010000005">
    <property type="protein sequence ID" value="MBN3577072.1"/>
    <property type="molecule type" value="Genomic_DNA"/>
</dbReference>